<accession>A0A8J3XS45</accession>
<dbReference type="SUPFAM" id="SSF52540">
    <property type="entry name" value="P-loop containing nucleoside triphosphate hydrolases"/>
    <property type="match status" value="1"/>
</dbReference>
<feature type="transmembrane region" description="Helical" evidence="1">
    <location>
        <begin position="425"/>
        <end position="443"/>
    </location>
</feature>
<dbReference type="InterPro" id="IPR027417">
    <property type="entry name" value="P-loop_NTPase"/>
</dbReference>
<sequence>MDKNSLIGDFRLRGRARRCLEDGRLVPYFDRGLVQADKVFDELMNGDFIKASKKLDSYADYRLACEAEAESERSITEIIDSGAVNRKTVYLVASVIAWILILITEIFNEGTPWSFLAFAVGVAPLFLAGVEFRKVLERRGEASTLRTTLFFGAGLLVTLSPYVFFDMEWRLIKLPVVLVTACWSGFLLGSEATLGQFANTIYLPVAIYERQNDRKRVDETREDWLDDAIENAILPHAIYVINTFLGDDHDKLLVEQDSEGLKRLHDPELTVSTGSQRRVEAALSRVDGGSIAISGPRGAGKSTLLRVVCGSQEGLCVYVAAPAEYVPRDFLVELFQRICESYIEDQGYDSTISLSRAGIRKKKAFRVLRDTSLTTLRSVIAIGLIGLVMWSLYVEFRVLLEDVMATSLKELRELWTRVPAAWEEYWVAVQVIIFVLALILWPGRRRWRDLRRHSEPPLVNRARQNLFRLQIDRTTTLGSSAGLSGPMGASIGLSKSASLKYLPWTFPELVGNLRRFMEAVSEEQRQGGKRLVVAIDEIDRIGSTENAERFISEVKAIFGVDNCYFLVSVAEDVGAAFGQRSILGRSMFENAFDEVVSVEALSLEESRELLLRRVPGFTTAFVFLVYSLSGGLPRELIRVTRRLVEINQDLRSPGYSPHIEELANALFKEELTEVLIGARNQLSKLTPSPRWAPAFDLMRTTINSIRAEREGSLDSSIAHISTLAHLNMVPHEVMAPYDGSTEADGGGTREVDQRIHDGISRVSSFAFFGLTFAASFSRGCFDVDKAEREWRNNAFGSHEELASARRELSISPSAGRLVVERFRSAWNIT</sequence>
<dbReference type="RefSeq" id="WP_203943081.1">
    <property type="nucleotide sequence ID" value="NZ_BOOR01000007.1"/>
</dbReference>
<feature type="domain" description="AAA+ ATPase" evidence="2">
    <location>
        <begin position="287"/>
        <end position="650"/>
    </location>
</feature>
<evidence type="ECO:0000259" key="2">
    <source>
        <dbReference type="SMART" id="SM00382"/>
    </source>
</evidence>
<comment type="caution">
    <text evidence="3">The sequence shown here is derived from an EMBL/GenBank/DDBJ whole genome shotgun (WGS) entry which is preliminary data.</text>
</comment>
<keyword evidence="4" id="KW-1185">Reference proteome</keyword>
<feature type="transmembrane region" description="Helical" evidence="1">
    <location>
        <begin position="113"/>
        <end position="132"/>
    </location>
</feature>
<evidence type="ECO:0000256" key="1">
    <source>
        <dbReference type="SAM" id="Phobius"/>
    </source>
</evidence>
<gene>
    <name evidence="3" type="ORF">Pth03_11810</name>
</gene>
<organism evidence="3 4">
    <name type="scientific">Planotetraspora thailandica</name>
    <dbReference type="NCBI Taxonomy" id="487172"/>
    <lineage>
        <taxon>Bacteria</taxon>
        <taxon>Bacillati</taxon>
        <taxon>Actinomycetota</taxon>
        <taxon>Actinomycetes</taxon>
        <taxon>Streptosporangiales</taxon>
        <taxon>Streptosporangiaceae</taxon>
        <taxon>Planotetraspora</taxon>
    </lineage>
</organism>
<feature type="transmembrane region" description="Helical" evidence="1">
    <location>
        <begin position="144"/>
        <end position="165"/>
    </location>
</feature>
<keyword evidence="1" id="KW-0472">Membrane</keyword>
<dbReference type="InterPro" id="IPR003593">
    <property type="entry name" value="AAA+_ATPase"/>
</dbReference>
<dbReference type="Proteomes" id="UP000605992">
    <property type="component" value="Unassembled WGS sequence"/>
</dbReference>
<feature type="transmembrane region" description="Helical" evidence="1">
    <location>
        <begin position="371"/>
        <end position="393"/>
    </location>
</feature>
<keyword evidence="1" id="KW-0812">Transmembrane</keyword>
<reference evidence="3" key="1">
    <citation type="submission" date="2021-01" db="EMBL/GenBank/DDBJ databases">
        <title>Whole genome shotgun sequence of Planotetraspora thailandica NBRC 104271.</title>
        <authorList>
            <person name="Komaki H."/>
            <person name="Tamura T."/>
        </authorList>
    </citation>
    <scope>NUCLEOTIDE SEQUENCE</scope>
    <source>
        <strain evidence="3">NBRC 104271</strain>
    </source>
</reference>
<keyword evidence="1" id="KW-1133">Transmembrane helix</keyword>
<name>A0A8J3XS45_9ACTN</name>
<dbReference type="EMBL" id="BOOR01000007">
    <property type="protein sequence ID" value="GII52792.1"/>
    <property type="molecule type" value="Genomic_DNA"/>
</dbReference>
<evidence type="ECO:0000313" key="4">
    <source>
        <dbReference type="Proteomes" id="UP000605992"/>
    </source>
</evidence>
<dbReference type="AlphaFoldDB" id="A0A8J3XS45"/>
<protein>
    <recommendedName>
        <fullName evidence="2">AAA+ ATPase domain-containing protein</fullName>
    </recommendedName>
</protein>
<dbReference type="SMART" id="SM00382">
    <property type="entry name" value="AAA"/>
    <property type="match status" value="1"/>
</dbReference>
<feature type="transmembrane region" description="Helical" evidence="1">
    <location>
        <begin position="88"/>
        <end position="107"/>
    </location>
</feature>
<evidence type="ECO:0000313" key="3">
    <source>
        <dbReference type="EMBL" id="GII52792.1"/>
    </source>
</evidence>
<proteinExistence type="predicted"/>